<dbReference type="InterPro" id="IPR010559">
    <property type="entry name" value="Sig_transdc_His_kin_internal"/>
</dbReference>
<feature type="modified residue" description="4-aspartylphosphate" evidence="10">
    <location>
        <position position="755"/>
    </location>
</feature>
<dbReference type="GO" id="GO:0005886">
    <property type="term" value="C:plasma membrane"/>
    <property type="evidence" value="ECO:0007669"/>
    <property type="project" value="UniProtKB-SubCell"/>
</dbReference>
<evidence type="ECO:0000256" key="1">
    <source>
        <dbReference type="ARBA" id="ARBA00000085"/>
    </source>
</evidence>
<dbReference type="Pfam" id="PF07695">
    <property type="entry name" value="7TMR-DISM_7TM"/>
    <property type="match status" value="1"/>
</dbReference>
<dbReference type="Pfam" id="PF02518">
    <property type="entry name" value="HATPase_c"/>
    <property type="match status" value="2"/>
</dbReference>
<dbReference type="Gene3D" id="3.40.50.2300">
    <property type="match status" value="1"/>
</dbReference>
<reference evidence="14" key="1">
    <citation type="submission" date="2020-02" db="EMBL/GenBank/DDBJ databases">
        <authorList>
            <person name="Shen X.-R."/>
            <person name="Zhang Y.-X."/>
        </authorList>
    </citation>
    <scope>NUCLEOTIDE SEQUENCE</scope>
    <source>
        <strain evidence="14">SYP-B3998</strain>
    </source>
</reference>
<dbReference type="EMBL" id="JAAIKC010000005">
    <property type="protein sequence ID" value="NEW07352.1"/>
    <property type="molecule type" value="Genomic_DNA"/>
</dbReference>
<dbReference type="InterPro" id="IPR004358">
    <property type="entry name" value="Sig_transdc_His_kin-like_C"/>
</dbReference>
<feature type="domain" description="Histidine kinase" evidence="12">
    <location>
        <begin position="933"/>
        <end position="1030"/>
    </location>
</feature>
<dbReference type="SUPFAM" id="SSF49785">
    <property type="entry name" value="Galactose-binding domain-like"/>
    <property type="match status" value="1"/>
</dbReference>
<accession>A0A6G3ZYZ2</accession>
<dbReference type="PANTHER" id="PTHR43547:SF2">
    <property type="entry name" value="HYBRID SIGNAL TRANSDUCTION HISTIDINE KINASE C"/>
    <property type="match status" value="1"/>
</dbReference>
<dbReference type="Gene3D" id="1.10.287.130">
    <property type="match status" value="1"/>
</dbReference>
<dbReference type="Gene3D" id="2.60.120.260">
    <property type="entry name" value="Galactose-binding domain-like"/>
    <property type="match status" value="1"/>
</dbReference>
<dbReference type="PANTHER" id="PTHR43547">
    <property type="entry name" value="TWO-COMPONENT HISTIDINE KINASE"/>
    <property type="match status" value="1"/>
</dbReference>
<evidence type="ECO:0000259" key="13">
    <source>
        <dbReference type="PROSITE" id="PS50110"/>
    </source>
</evidence>
<dbReference type="Pfam" id="PF00512">
    <property type="entry name" value="HisKA"/>
    <property type="match status" value="1"/>
</dbReference>
<feature type="transmembrane region" description="Helical" evidence="11">
    <location>
        <begin position="240"/>
        <end position="257"/>
    </location>
</feature>
<evidence type="ECO:0000256" key="6">
    <source>
        <dbReference type="ARBA" id="ARBA00022741"/>
    </source>
</evidence>
<evidence type="ECO:0000256" key="2">
    <source>
        <dbReference type="ARBA" id="ARBA00004651"/>
    </source>
</evidence>
<dbReference type="GO" id="GO:0000155">
    <property type="term" value="F:phosphorelay sensor kinase activity"/>
    <property type="evidence" value="ECO:0007669"/>
    <property type="project" value="InterPro"/>
</dbReference>
<dbReference type="Pfam" id="PF00072">
    <property type="entry name" value="Response_reg"/>
    <property type="match status" value="1"/>
</dbReference>
<keyword evidence="11" id="KW-1133">Transmembrane helix</keyword>
<feature type="transmembrane region" description="Helical" evidence="11">
    <location>
        <begin position="389"/>
        <end position="407"/>
    </location>
</feature>
<name>A0A6G3ZYZ2_9BACL</name>
<comment type="catalytic activity">
    <reaction evidence="1">
        <text>ATP + protein L-histidine = ADP + protein N-phospho-L-histidine.</text>
        <dbReference type="EC" id="2.7.13.3"/>
    </reaction>
</comment>
<feature type="transmembrane region" description="Helical" evidence="11">
    <location>
        <begin position="211"/>
        <end position="233"/>
    </location>
</feature>
<dbReference type="FunFam" id="3.30.565.10:FF:000006">
    <property type="entry name" value="Sensor histidine kinase WalK"/>
    <property type="match status" value="1"/>
</dbReference>
<dbReference type="PROSITE" id="PS50110">
    <property type="entry name" value="RESPONSE_REGULATORY"/>
    <property type="match status" value="1"/>
</dbReference>
<dbReference type="InterPro" id="IPR001789">
    <property type="entry name" value="Sig_transdc_resp-reg_receiver"/>
</dbReference>
<feature type="domain" description="Histidine kinase" evidence="12">
    <location>
        <begin position="437"/>
        <end position="656"/>
    </location>
</feature>
<evidence type="ECO:0000256" key="4">
    <source>
        <dbReference type="ARBA" id="ARBA00022553"/>
    </source>
</evidence>
<feature type="transmembrane region" description="Helical" evidence="11">
    <location>
        <begin position="335"/>
        <end position="355"/>
    </location>
</feature>
<dbReference type="Gene3D" id="3.30.565.10">
    <property type="entry name" value="Histidine kinase-like ATPase, C-terminal domain"/>
    <property type="match status" value="2"/>
</dbReference>
<keyword evidence="5" id="KW-0808">Transferase</keyword>
<keyword evidence="6" id="KW-0547">Nucleotide-binding</keyword>
<keyword evidence="9" id="KW-0902">Two-component regulatory system</keyword>
<keyword evidence="11" id="KW-0812">Transmembrane</keyword>
<dbReference type="SUPFAM" id="SSF52172">
    <property type="entry name" value="CheY-like"/>
    <property type="match status" value="1"/>
</dbReference>
<keyword evidence="7" id="KW-0418">Kinase</keyword>
<dbReference type="EC" id="2.7.13.3" evidence="3"/>
<feature type="transmembrane region" description="Helical" evidence="11">
    <location>
        <begin position="362"/>
        <end position="383"/>
    </location>
</feature>
<evidence type="ECO:0000256" key="11">
    <source>
        <dbReference type="SAM" id="Phobius"/>
    </source>
</evidence>
<dbReference type="SMART" id="SM00387">
    <property type="entry name" value="HATPase_c"/>
    <property type="match status" value="2"/>
</dbReference>
<comment type="caution">
    <text evidence="14">The sequence shown here is derived from an EMBL/GenBank/DDBJ whole genome shotgun (WGS) entry which is preliminary data.</text>
</comment>
<evidence type="ECO:0000256" key="9">
    <source>
        <dbReference type="ARBA" id="ARBA00023012"/>
    </source>
</evidence>
<sequence>MSKTKILLITGLFLVLLTGLRILWNSTHEAPVHPQAINGILDLRSWDLPNDETIPLEGQWEFYPSLFLNPNMRDRPSSSDAGRSFIQAPDRRAMILLNDKSNPYTFGTYRLRILMNTNMQQSYGLRVSDIQTASELFVNGKSVGSSGHPSEDAAQFKARNNPYYGTFITDHNEIEIVIHVSNDSYIGTGGIVGPIRFGTESAINQKKFFSIGSQLMVCIVLLLHAFYAILLFFLGTRQKALIYFTLLIIFTITTVIVDDDRLLLVWVPLEFGGTLKVQFLSYTGAAAFIILFAKHMVPEYGKIKAFSWFVYFCILFSLFVLFSPTKYTVMTGYPFLLILLLPNLMIPIYMLRAALKKDPDAIYLLLGATGIANTTVWGLIKNIGSIELTYYPFDLIFAFLGFAGYWFKRFYRNTAETQSLADKLTKVDKLKDDFLANTSHELRNPLHGIISIAQNVLDSEKSTLDDKNKRNMELLIRVGRRMTLLLNDLLDLNRLRENEINLQVADLRIQSVAAGVVDMLRFMTEGKPIKLVMLIPAEFPSVLADENRLIQILFNLIHNAIKYTSEGDITVTAHVSADGKATIHIIDAGMGMDKETQVQIFERYEQGDSSMTAVGGGLGLGLSITKQLVELHGGTLQVKSTPDVGSVFSFTLPLFIPAEKQEEVAHEQDSSIVDVETAAAVDFSASNDLSERESESRLSFLGSTPRILAVDDDPLNLRILYTMLSVEQYDIVTVTSGREAIARIDTEHWDLIITDIMMPHMSGYELTRLIRERFSISELPILLLTARSRSEDIDAGFLSGANDYVMKPMDAMELRSRVRALTELKKSIGEQLRVEAAWLHAQIKPHFLFNTLNTISALGDIDGNRMRALLDVFGDYMRSNFDAHNLDRVVPLEREIELVRSYLYIEKERFDDRLQIVWEVDENIQIWLPPLTIQTLVENALNHGILKRASGGTVHIRISDLKECVEISIKDNGVGIGEDKLHGLLNNRPDKRRGIGLLNTDQRLKQIYGQGLLIQSTIGQGTTVSFKIPN</sequence>
<evidence type="ECO:0000256" key="10">
    <source>
        <dbReference type="PROSITE-ProRule" id="PRU00169"/>
    </source>
</evidence>
<gene>
    <name evidence="14" type="ORF">GK047_15215</name>
</gene>
<proteinExistence type="predicted"/>
<dbReference type="SUPFAM" id="SSF47384">
    <property type="entry name" value="Homodimeric domain of signal transducing histidine kinase"/>
    <property type="match status" value="1"/>
</dbReference>
<dbReference type="SMART" id="SM00448">
    <property type="entry name" value="REC"/>
    <property type="match status" value="1"/>
</dbReference>
<feature type="domain" description="Response regulatory" evidence="13">
    <location>
        <begin position="706"/>
        <end position="822"/>
    </location>
</feature>
<dbReference type="InterPro" id="IPR005467">
    <property type="entry name" value="His_kinase_dom"/>
</dbReference>
<protein>
    <recommendedName>
        <fullName evidence="3">histidine kinase</fullName>
        <ecNumber evidence="3">2.7.13.3</ecNumber>
    </recommendedName>
</protein>
<evidence type="ECO:0000259" key="12">
    <source>
        <dbReference type="PROSITE" id="PS50109"/>
    </source>
</evidence>
<evidence type="ECO:0000256" key="8">
    <source>
        <dbReference type="ARBA" id="ARBA00022840"/>
    </source>
</evidence>
<organism evidence="14">
    <name type="scientific">Paenibacillus sp. SYP-B3998</name>
    <dbReference type="NCBI Taxonomy" id="2678564"/>
    <lineage>
        <taxon>Bacteria</taxon>
        <taxon>Bacillati</taxon>
        <taxon>Bacillota</taxon>
        <taxon>Bacilli</taxon>
        <taxon>Bacillales</taxon>
        <taxon>Paenibacillaceae</taxon>
        <taxon>Paenibacillus</taxon>
    </lineage>
</organism>
<dbReference type="CDD" id="cd17574">
    <property type="entry name" value="REC_OmpR"/>
    <property type="match status" value="1"/>
</dbReference>
<dbReference type="Pfam" id="PF06580">
    <property type="entry name" value="His_kinase"/>
    <property type="match status" value="1"/>
</dbReference>
<dbReference type="SUPFAM" id="SSF55874">
    <property type="entry name" value="ATPase domain of HSP90 chaperone/DNA topoisomerase II/histidine kinase"/>
    <property type="match status" value="2"/>
</dbReference>
<evidence type="ECO:0000256" key="7">
    <source>
        <dbReference type="ARBA" id="ARBA00022777"/>
    </source>
</evidence>
<dbReference type="InterPro" id="IPR036097">
    <property type="entry name" value="HisK_dim/P_sf"/>
</dbReference>
<dbReference type="InterPro" id="IPR003661">
    <property type="entry name" value="HisK_dim/P_dom"/>
</dbReference>
<evidence type="ECO:0000256" key="5">
    <source>
        <dbReference type="ARBA" id="ARBA00022679"/>
    </source>
</evidence>
<dbReference type="InterPro" id="IPR011623">
    <property type="entry name" value="7TMR_DISM_rcpt_extracell_dom1"/>
</dbReference>
<dbReference type="GO" id="GO:0005524">
    <property type="term" value="F:ATP binding"/>
    <property type="evidence" value="ECO:0007669"/>
    <property type="project" value="UniProtKB-KW"/>
</dbReference>
<dbReference type="InterPro" id="IPR008979">
    <property type="entry name" value="Galactose-bd-like_sf"/>
</dbReference>
<evidence type="ECO:0000256" key="3">
    <source>
        <dbReference type="ARBA" id="ARBA00012438"/>
    </source>
</evidence>
<keyword evidence="11" id="KW-0472">Membrane</keyword>
<dbReference type="InterPro" id="IPR003594">
    <property type="entry name" value="HATPase_dom"/>
</dbReference>
<dbReference type="InterPro" id="IPR036890">
    <property type="entry name" value="HATPase_C_sf"/>
</dbReference>
<feature type="transmembrane region" description="Helical" evidence="11">
    <location>
        <begin position="305"/>
        <end position="323"/>
    </location>
</feature>
<dbReference type="SMART" id="SM00388">
    <property type="entry name" value="HisKA"/>
    <property type="match status" value="1"/>
</dbReference>
<dbReference type="InterPro" id="IPR011006">
    <property type="entry name" value="CheY-like_superfamily"/>
</dbReference>
<keyword evidence="8" id="KW-0067">ATP-binding</keyword>
<evidence type="ECO:0000313" key="14">
    <source>
        <dbReference type="EMBL" id="NEW07352.1"/>
    </source>
</evidence>
<dbReference type="CDD" id="cd00082">
    <property type="entry name" value="HisKA"/>
    <property type="match status" value="1"/>
</dbReference>
<dbReference type="PRINTS" id="PR00344">
    <property type="entry name" value="BCTRLSENSOR"/>
</dbReference>
<comment type="subcellular location">
    <subcellularLocation>
        <location evidence="2">Cell membrane</location>
        <topology evidence="2">Multi-pass membrane protein</topology>
    </subcellularLocation>
</comment>
<keyword evidence="4 10" id="KW-0597">Phosphoprotein</keyword>
<dbReference type="AlphaFoldDB" id="A0A6G3ZYZ2"/>
<dbReference type="PROSITE" id="PS50109">
    <property type="entry name" value="HIS_KIN"/>
    <property type="match status" value="2"/>
</dbReference>